<keyword evidence="4" id="KW-1185">Reference proteome</keyword>
<dbReference type="GO" id="GO:0009236">
    <property type="term" value="P:cobalamin biosynthetic process"/>
    <property type="evidence" value="ECO:0007669"/>
    <property type="project" value="UniProtKB-UniRule"/>
</dbReference>
<dbReference type="STRING" id="419481.SAMN05216233_105124"/>
<evidence type="ECO:0000313" key="3">
    <source>
        <dbReference type="EMBL" id="SCY20961.1"/>
    </source>
</evidence>
<dbReference type="InterPro" id="IPR029033">
    <property type="entry name" value="His_PPase_superfam"/>
</dbReference>
<protein>
    <recommendedName>
        <fullName evidence="1">Alpha-ribazole phosphatase</fullName>
        <ecNumber evidence="1">3.1.3.73</ecNumber>
    </recommendedName>
</protein>
<sequence>MIYLMRHGEIETSGEKRYVGQKDLPLSRRGISQAKAWSARLKDIPFDRILCSGLSRTQETARIIAGSRPLPVESLAGFREINLGTWDGELMATIKKREPEAWHQRGENLAGFRPPGGESFADLQERALPLLNRVASSARGNVLVVAHAGVNRAMLCGILGMPLGNLFSIAQDYACLNLLRYKNTWTVKAMNLTMP</sequence>
<dbReference type="EC" id="3.1.3.73" evidence="1"/>
<evidence type="ECO:0000256" key="2">
    <source>
        <dbReference type="PIRSR" id="PIRSR613078-2"/>
    </source>
</evidence>
<dbReference type="InterPro" id="IPR017578">
    <property type="entry name" value="Ribazole_CobC"/>
</dbReference>
<dbReference type="RefSeq" id="WP_139163916.1">
    <property type="nucleotide sequence ID" value="NZ_FMUX01000005.1"/>
</dbReference>
<accession>A0A1G5E2K8</accession>
<dbReference type="EMBL" id="FMUX01000005">
    <property type="protein sequence ID" value="SCY20961.1"/>
    <property type="molecule type" value="Genomic_DNA"/>
</dbReference>
<proteinExistence type="predicted"/>
<dbReference type="PIRSF" id="PIRSF000709">
    <property type="entry name" value="6PFK_2-Ptase"/>
    <property type="match status" value="1"/>
</dbReference>
<dbReference type="OrthoDB" id="9781415at2"/>
<dbReference type="InterPro" id="IPR013078">
    <property type="entry name" value="His_Pase_superF_clade-1"/>
</dbReference>
<dbReference type="Gene3D" id="3.40.50.1240">
    <property type="entry name" value="Phosphoglycerate mutase-like"/>
    <property type="match status" value="1"/>
</dbReference>
<dbReference type="AlphaFoldDB" id="A0A1G5E2K8"/>
<gene>
    <name evidence="3" type="ORF">SAMN05216233_105124</name>
</gene>
<reference evidence="3 4" key="1">
    <citation type="submission" date="2016-10" db="EMBL/GenBank/DDBJ databases">
        <authorList>
            <person name="de Groot N.N."/>
        </authorList>
    </citation>
    <scope>NUCLEOTIDE SEQUENCE [LARGE SCALE GENOMIC DNA]</scope>
    <source>
        <strain evidence="3 4">AA1</strain>
    </source>
</reference>
<organism evidence="3 4">
    <name type="scientific">Desulfoluna spongiiphila</name>
    <dbReference type="NCBI Taxonomy" id="419481"/>
    <lineage>
        <taxon>Bacteria</taxon>
        <taxon>Pseudomonadati</taxon>
        <taxon>Thermodesulfobacteriota</taxon>
        <taxon>Desulfobacteria</taxon>
        <taxon>Desulfobacterales</taxon>
        <taxon>Desulfolunaceae</taxon>
        <taxon>Desulfoluna</taxon>
    </lineage>
</organism>
<dbReference type="Pfam" id="PF00300">
    <property type="entry name" value="His_Phos_1"/>
    <property type="match status" value="1"/>
</dbReference>
<dbReference type="Proteomes" id="UP000198870">
    <property type="component" value="Unassembled WGS sequence"/>
</dbReference>
<dbReference type="PANTHER" id="PTHR48100">
    <property type="entry name" value="BROAD-SPECIFICITY PHOSPHATASE YOR283W-RELATED"/>
    <property type="match status" value="1"/>
</dbReference>
<dbReference type="SMART" id="SM00855">
    <property type="entry name" value="PGAM"/>
    <property type="match status" value="1"/>
</dbReference>
<dbReference type="GO" id="GO:0043755">
    <property type="term" value="F:alpha-ribazole phosphatase activity"/>
    <property type="evidence" value="ECO:0007669"/>
    <property type="project" value="UniProtKB-UniRule"/>
</dbReference>
<feature type="binding site" evidence="2">
    <location>
        <position position="56"/>
    </location>
    <ligand>
        <name>substrate</name>
    </ligand>
</feature>
<dbReference type="InterPro" id="IPR050275">
    <property type="entry name" value="PGM_Phosphatase"/>
</dbReference>
<dbReference type="SUPFAM" id="SSF53254">
    <property type="entry name" value="Phosphoglycerate mutase-like"/>
    <property type="match status" value="1"/>
</dbReference>
<dbReference type="NCBIfam" id="TIGR03162">
    <property type="entry name" value="ribazole_cobC"/>
    <property type="match status" value="1"/>
</dbReference>
<evidence type="ECO:0000313" key="4">
    <source>
        <dbReference type="Proteomes" id="UP000198870"/>
    </source>
</evidence>
<dbReference type="CDD" id="cd07067">
    <property type="entry name" value="HP_PGM_like"/>
    <property type="match status" value="1"/>
</dbReference>
<name>A0A1G5E2K8_9BACT</name>
<evidence type="ECO:0000256" key="1">
    <source>
        <dbReference type="NCBIfam" id="TIGR03162"/>
    </source>
</evidence>